<accession>A0A7E4ULC8</accession>
<proteinExistence type="predicted"/>
<dbReference type="Proteomes" id="UP000492821">
    <property type="component" value="Unassembled WGS sequence"/>
</dbReference>
<protein>
    <submittedName>
        <fullName evidence="2">F-box domain-containing protein</fullName>
    </submittedName>
</protein>
<sequence length="279" mass="32701">MPYPILTLPYPFAQRLCQLLSPFELSELQKAAGYDVANVLKPIVETRHIHTVNCNPIYNDNDNADSTYEMYDGLKPLPKKDYLIKCMHACFYDMSDSALDTFNVNRKIMFDAVRVNCKNCHVSYAFLKSLLKMLVKSPSQFDLRYCYQIDKDVTFLTILTLFPHVNHIALQNVYFGWLIDLSITGKKFHVVEVFGFNFEDMFSFEPEELYNFVTQQYSDFNFHIFLKTDDVEATFNKIALFIDPRFDTEINGGFKLVVTVALNYDAYFNRRVYYYKNVN</sequence>
<organism evidence="1 2">
    <name type="scientific">Panagrellus redivivus</name>
    <name type="common">Microworm</name>
    <dbReference type="NCBI Taxonomy" id="6233"/>
    <lineage>
        <taxon>Eukaryota</taxon>
        <taxon>Metazoa</taxon>
        <taxon>Ecdysozoa</taxon>
        <taxon>Nematoda</taxon>
        <taxon>Chromadorea</taxon>
        <taxon>Rhabditida</taxon>
        <taxon>Tylenchina</taxon>
        <taxon>Panagrolaimomorpha</taxon>
        <taxon>Panagrolaimoidea</taxon>
        <taxon>Panagrolaimidae</taxon>
        <taxon>Panagrellus</taxon>
    </lineage>
</organism>
<reference evidence="1" key="1">
    <citation type="journal article" date="2013" name="Genetics">
        <title>The draft genome and transcriptome of Panagrellus redivivus are shaped by the harsh demands of a free-living lifestyle.</title>
        <authorList>
            <person name="Srinivasan J."/>
            <person name="Dillman A.R."/>
            <person name="Macchietto M.G."/>
            <person name="Heikkinen L."/>
            <person name="Lakso M."/>
            <person name="Fracchia K.M."/>
            <person name="Antoshechkin I."/>
            <person name="Mortazavi A."/>
            <person name="Wong G."/>
            <person name="Sternberg P.W."/>
        </authorList>
    </citation>
    <scope>NUCLEOTIDE SEQUENCE [LARGE SCALE GENOMIC DNA]</scope>
    <source>
        <strain evidence="1">MT8872</strain>
    </source>
</reference>
<dbReference type="WBParaSite" id="Pan_g10146.t1">
    <property type="protein sequence ID" value="Pan_g10146.t1"/>
    <property type="gene ID" value="Pan_g10146"/>
</dbReference>
<name>A0A7E4ULC8_PANRE</name>
<reference evidence="2" key="2">
    <citation type="submission" date="2020-10" db="UniProtKB">
        <authorList>
            <consortium name="WormBaseParasite"/>
        </authorList>
    </citation>
    <scope>IDENTIFICATION</scope>
</reference>
<keyword evidence="1" id="KW-1185">Reference proteome</keyword>
<dbReference type="AlphaFoldDB" id="A0A7E4ULC8"/>
<evidence type="ECO:0000313" key="1">
    <source>
        <dbReference type="Proteomes" id="UP000492821"/>
    </source>
</evidence>
<evidence type="ECO:0000313" key="2">
    <source>
        <dbReference type="WBParaSite" id="Pan_g10146.t1"/>
    </source>
</evidence>